<evidence type="ECO:0000313" key="1">
    <source>
        <dbReference type="EMBL" id="GAJ15439.1"/>
    </source>
</evidence>
<gene>
    <name evidence="1" type="ORF">S12H4_48146</name>
</gene>
<protein>
    <submittedName>
        <fullName evidence="1">Uncharacterized protein</fullName>
    </submittedName>
</protein>
<dbReference type="EMBL" id="BARW01030054">
    <property type="protein sequence ID" value="GAJ15439.1"/>
    <property type="molecule type" value="Genomic_DNA"/>
</dbReference>
<feature type="non-terminal residue" evidence="1">
    <location>
        <position position="1"/>
    </location>
</feature>
<comment type="caution">
    <text evidence="1">The sequence shown here is derived from an EMBL/GenBank/DDBJ whole genome shotgun (WGS) entry which is preliminary data.</text>
</comment>
<organism evidence="1">
    <name type="scientific">marine sediment metagenome</name>
    <dbReference type="NCBI Taxonomy" id="412755"/>
    <lineage>
        <taxon>unclassified sequences</taxon>
        <taxon>metagenomes</taxon>
        <taxon>ecological metagenomes</taxon>
    </lineage>
</organism>
<sequence length="86" mass="9487">TVSGKDCFVNWETRKLYPNIWCVFLAPSGFRKGTGIDIPIKLLWNIDKDLLLPSIGSEEGLTKALAIGKAGGRESGFIKSFLINFL</sequence>
<dbReference type="AlphaFoldDB" id="X1UD64"/>
<proteinExistence type="predicted"/>
<reference evidence="1" key="1">
    <citation type="journal article" date="2014" name="Front. Microbiol.">
        <title>High frequency of phylogenetically diverse reductive dehalogenase-homologous genes in deep subseafloor sedimentary metagenomes.</title>
        <authorList>
            <person name="Kawai M."/>
            <person name="Futagami T."/>
            <person name="Toyoda A."/>
            <person name="Takaki Y."/>
            <person name="Nishi S."/>
            <person name="Hori S."/>
            <person name="Arai W."/>
            <person name="Tsubouchi T."/>
            <person name="Morono Y."/>
            <person name="Uchiyama I."/>
            <person name="Ito T."/>
            <person name="Fujiyama A."/>
            <person name="Inagaki F."/>
            <person name="Takami H."/>
        </authorList>
    </citation>
    <scope>NUCLEOTIDE SEQUENCE</scope>
    <source>
        <strain evidence="1">Expedition CK06-06</strain>
    </source>
</reference>
<name>X1UD64_9ZZZZ</name>
<accession>X1UD64</accession>